<keyword evidence="4 6" id="KW-1133">Transmembrane helix</keyword>
<dbReference type="Gene3D" id="1.10.4160.10">
    <property type="entry name" value="Hydantoin permease"/>
    <property type="match status" value="1"/>
</dbReference>
<evidence type="ECO:0000313" key="7">
    <source>
        <dbReference type="EMBL" id="AVY94529.1"/>
    </source>
</evidence>
<feature type="transmembrane region" description="Helical" evidence="6">
    <location>
        <begin position="96"/>
        <end position="120"/>
    </location>
</feature>
<sequence length="479" mass="52507">MNAPDPSTLPPSYSPRLTNDDLLPISRRSWGTYNYFAMWMSDIHSVGGYVFAAGLFFLGLSGWQILLAMMAGILVVNKLLDGVGVMGQQLGVPYPVIARLSFGVFGANLPAILRAIVGIVWYGVQTWLASTALVIMVAALWPAAVGRLDGMWLGLTELGWICLMIMWCLQLALFWRGMEWVRRFIDFCGPAVYLVMFALAAWMLSQAGWGALTLSLSDKTLSPGETLYQMLSVVALVIAYFAALLLNFADFSRFGVSTKAVRRGNFLGLPINFLAFALVTVAVTASTVSVFGEAILDPIHVVQRIDHPTVLVLGCLTFVIATIGINIVANFVSAAYDIANIAPKHISFWRGGVITAVLSILVMPWSLYHNPIVINLFVGCLGACLGPLFGVIITDYYAIARRQVDISALYSESPDGAYWYHRGVNRRAVLAFFVAAIPSCVIALWSPLERLAPFAWIIGTLLASALYWLLMKHRRQPVI</sequence>
<feature type="transmembrane region" description="Helical" evidence="6">
    <location>
        <begin position="227"/>
        <end position="248"/>
    </location>
</feature>
<evidence type="ECO:0000256" key="5">
    <source>
        <dbReference type="ARBA" id="ARBA00023136"/>
    </source>
</evidence>
<feature type="transmembrane region" description="Helical" evidence="6">
    <location>
        <begin position="348"/>
        <end position="366"/>
    </location>
</feature>
<dbReference type="GO" id="GO:0005886">
    <property type="term" value="C:plasma membrane"/>
    <property type="evidence" value="ECO:0007669"/>
    <property type="project" value="TreeGrafter"/>
</dbReference>
<feature type="transmembrane region" description="Helical" evidence="6">
    <location>
        <begin position="187"/>
        <end position="207"/>
    </location>
</feature>
<dbReference type="Proteomes" id="UP000244173">
    <property type="component" value="Chromosome"/>
</dbReference>
<comment type="similarity">
    <text evidence="2">Belongs to the purine-cytosine permease (2.A.39) family.</text>
</comment>
<proteinExistence type="inferred from homology"/>
<feature type="transmembrane region" description="Helical" evidence="6">
    <location>
        <begin position="48"/>
        <end position="76"/>
    </location>
</feature>
<keyword evidence="8" id="KW-1185">Reference proteome</keyword>
<dbReference type="AlphaFoldDB" id="A0A2S0PAX2"/>
<dbReference type="KEGG" id="maer:DAI18_11100"/>
<dbReference type="InterPro" id="IPR001248">
    <property type="entry name" value="Pur-cyt_permease"/>
</dbReference>
<dbReference type="Pfam" id="PF02133">
    <property type="entry name" value="Transp_cyt_pur"/>
    <property type="match status" value="1"/>
</dbReference>
<evidence type="ECO:0000256" key="6">
    <source>
        <dbReference type="SAM" id="Phobius"/>
    </source>
</evidence>
<protein>
    <submittedName>
        <fullName evidence="7">Nitrate reductase</fullName>
    </submittedName>
</protein>
<dbReference type="STRING" id="1122240.GCA_000620105_00251"/>
<comment type="subcellular location">
    <subcellularLocation>
        <location evidence="1">Membrane</location>
        <topology evidence="1">Multi-pass membrane protein</topology>
    </subcellularLocation>
</comment>
<evidence type="ECO:0000256" key="4">
    <source>
        <dbReference type="ARBA" id="ARBA00022989"/>
    </source>
</evidence>
<accession>A0A2S0PAX2</accession>
<feature type="transmembrane region" description="Helical" evidence="6">
    <location>
        <begin position="451"/>
        <end position="470"/>
    </location>
</feature>
<feature type="transmembrane region" description="Helical" evidence="6">
    <location>
        <begin position="127"/>
        <end position="145"/>
    </location>
</feature>
<dbReference type="InterPro" id="IPR045225">
    <property type="entry name" value="Uracil/uridine/allantoin_perm"/>
</dbReference>
<evidence type="ECO:0000313" key="8">
    <source>
        <dbReference type="Proteomes" id="UP000244173"/>
    </source>
</evidence>
<dbReference type="CDD" id="cd11555">
    <property type="entry name" value="SLC-NCS1sbd_u1"/>
    <property type="match status" value="1"/>
</dbReference>
<feature type="transmembrane region" description="Helical" evidence="6">
    <location>
        <begin position="428"/>
        <end position="445"/>
    </location>
</feature>
<evidence type="ECO:0000256" key="1">
    <source>
        <dbReference type="ARBA" id="ARBA00004141"/>
    </source>
</evidence>
<feature type="transmembrane region" description="Helical" evidence="6">
    <location>
        <begin position="269"/>
        <end position="291"/>
    </location>
</feature>
<reference evidence="7 8" key="1">
    <citation type="submission" date="2018-04" db="EMBL/GenBank/DDBJ databases">
        <title>Denitrifier Microvirgula.</title>
        <authorList>
            <person name="Anderson E."/>
            <person name="Jang J."/>
            <person name="Ishii S."/>
        </authorList>
    </citation>
    <scope>NUCLEOTIDE SEQUENCE [LARGE SCALE GENOMIC DNA]</scope>
    <source>
        <strain evidence="7 8">BE2.4</strain>
    </source>
</reference>
<keyword evidence="3 6" id="KW-0812">Transmembrane</keyword>
<feature type="transmembrane region" description="Helical" evidence="6">
    <location>
        <begin position="311"/>
        <end position="336"/>
    </location>
</feature>
<feature type="transmembrane region" description="Helical" evidence="6">
    <location>
        <begin position="151"/>
        <end position="175"/>
    </location>
</feature>
<dbReference type="RefSeq" id="WP_036384703.1">
    <property type="nucleotide sequence ID" value="NZ_CALFSO010000087.1"/>
</dbReference>
<feature type="transmembrane region" description="Helical" evidence="6">
    <location>
        <begin position="372"/>
        <end position="393"/>
    </location>
</feature>
<dbReference type="OrthoDB" id="9780088at2"/>
<dbReference type="PANTHER" id="PTHR30618:SF6">
    <property type="entry name" value="NCS1 FAMILY NUCLEOBASE:CATION SYMPORTER-1"/>
    <property type="match status" value="1"/>
</dbReference>
<organism evidence="7 8">
    <name type="scientific">Microvirgula aerodenitrificans</name>
    <dbReference type="NCBI Taxonomy" id="57480"/>
    <lineage>
        <taxon>Bacteria</taxon>
        <taxon>Pseudomonadati</taxon>
        <taxon>Pseudomonadota</taxon>
        <taxon>Betaproteobacteria</taxon>
        <taxon>Neisseriales</taxon>
        <taxon>Aquaspirillaceae</taxon>
        <taxon>Microvirgula</taxon>
    </lineage>
</organism>
<evidence type="ECO:0000256" key="2">
    <source>
        <dbReference type="ARBA" id="ARBA00008974"/>
    </source>
</evidence>
<keyword evidence="5 6" id="KW-0472">Membrane</keyword>
<dbReference type="PANTHER" id="PTHR30618">
    <property type="entry name" value="NCS1 FAMILY PURINE/PYRIMIDINE TRANSPORTER"/>
    <property type="match status" value="1"/>
</dbReference>
<name>A0A2S0PAX2_9NEIS</name>
<dbReference type="EMBL" id="CP028519">
    <property type="protein sequence ID" value="AVY94529.1"/>
    <property type="molecule type" value="Genomic_DNA"/>
</dbReference>
<gene>
    <name evidence="7" type="ORF">DAI18_11100</name>
</gene>
<dbReference type="GO" id="GO:0015205">
    <property type="term" value="F:nucleobase transmembrane transporter activity"/>
    <property type="evidence" value="ECO:0007669"/>
    <property type="project" value="TreeGrafter"/>
</dbReference>
<evidence type="ECO:0000256" key="3">
    <source>
        <dbReference type="ARBA" id="ARBA00022692"/>
    </source>
</evidence>